<keyword evidence="2" id="KW-0560">Oxidoreductase</keyword>
<organism evidence="2 3">
    <name type="scientific">Koribacter versatilis (strain Ellin345)</name>
    <dbReference type="NCBI Taxonomy" id="204669"/>
    <lineage>
        <taxon>Bacteria</taxon>
        <taxon>Pseudomonadati</taxon>
        <taxon>Acidobacteriota</taxon>
        <taxon>Terriglobia</taxon>
        <taxon>Terriglobales</taxon>
        <taxon>Candidatus Korobacteraceae</taxon>
        <taxon>Candidatus Korobacter</taxon>
    </lineage>
</organism>
<dbReference type="PRINTS" id="PR00420">
    <property type="entry name" value="RNGMNOXGNASE"/>
</dbReference>
<dbReference type="InterPro" id="IPR002938">
    <property type="entry name" value="FAD-bd"/>
</dbReference>
<evidence type="ECO:0000259" key="1">
    <source>
        <dbReference type="Pfam" id="PF01494"/>
    </source>
</evidence>
<dbReference type="Gene3D" id="3.50.50.60">
    <property type="entry name" value="FAD/NAD(P)-binding domain"/>
    <property type="match status" value="1"/>
</dbReference>
<feature type="domain" description="FAD-binding" evidence="1">
    <location>
        <begin position="4"/>
        <end position="285"/>
    </location>
</feature>
<protein>
    <submittedName>
        <fullName evidence="2">Monooxygenase, FAD-binding protein</fullName>
    </submittedName>
</protein>
<dbReference type="EMBL" id="CP000360">
    <property type="protein sequence ID" value="ABF42105.1"/>
    <property type="molecule type" value="Genomic_DNA"/>
</dbReference>
<keyword evidence="2" id="KW-0503">Monooxygenase</keyword>
<dbReference type="GO" id="GO:0004497">
    <property type="term" value="F:monooxygenase activity"/>
    <property type="evidence" value="ECO:0007669"/>
    <property type="project" value="UniProtKB-KW"/>
</dbReference>
<dbReference type="EnsemblBacteria" id="ABF42105">
    <property type="protein sequence ID" value="ABF42105"/>
    <property type="gene ID" value="Acid345_3104"/>
</dbReference>
<reference evidence="2 3" key="1">
    <citation type="journal article" date="2009" name="Appl. Environ. Microbiol.">
        <title>Three genomes from the phylum Acidobacteria provide insight into the lifestyles of these microorganisms in soils.</title>
        <authorList>
            <person name="Ward N.L."/>
            <person name="Challacombe J.F."/>
            <person name="Janssen P.H."/>
            <person name="Henrissat B."/>
            <person name="Coutinho P.M."/>
            <person name="Wu M."/>
            <person name="Xie G."/>
            <person name="Haft D.H."/>
            <person name="Sait M."/>
            <person name="Badger J."/>
            <person name="Barabote R.D."/>
            <person name="Bradley B."/>
            <person name="Brettin T.S."/>
            <person name="Brinkac L.M."/>
            <person name="Bruce D."/>
            <person name="Creasy T."/>
            <person name="Daugherty S.C."/>
            <person name="Davidsen T.M."/>
            <person name="DeBoy R.T."/>
            <person name="Detter J.C."/>
            <person name="Dodson R.J."/>
            <person name="Durkin A.S."/>
            <person name="Ganapathy A."/>
            <person name="Gwinn-Giglio M."/>
            <person name="Han C.S."/>
            <person name="Khouri H."/>
            <person name="Kiss H."/>
            <person name="Kothari S.P."/>
            <person name="Madupu R."/>
            <person name="Nelson K.E."/>
            <person name="Nelson W.C."/>
            <person name="Paulsen I."/>
            <person name="Penn K."/>
            <person name="Ren Q."/>
            <person name="Rosovitz M.J."/>
            <person name="Selengut J.D."/>
            <person name="Shrivastava S."/>
            <person name="Sullivan S.A."/>
            <person name="Tapia R."/>
            <person name="Thompson L.S."/>
            <person name="Watkins K.L."/>
            <person name="Yang Q."/>
            <person name="Yu C."/>
            <person name="Zafar N."/>
            <person name="Zhou L."/>
            <person name="Kuske C.R."/>
        </authorList>
    </citation>
    <scope>NUCLEOTIDE SEQUENCE [LARGE SCALE GENOMIC DNA]</scope>
    <source>
        <strain evidence="2 3">Ellin345</strain>
    </source>
</reference>
<gene>
    <name evidence="2" type="ordered locus">Acid345_3104</name>
</gene>
<dbReference type="GO" id="GO:0071949">
    <property type="term" value="F:FAD binding"/>
    <property type="evidence" value="ECO:0007669"/>
    <property type="project" value="InterPro"/>
</dbReference>
<dbReference type="PANTHER" id="PTHR42685:SF19">
    <property type="entry name" value="POSSIBLE OXIDOREDUCTASE"/>
    <property type="match status" value="1"/>
</dbReference>
<name>Q1ILZ5_KORVE</name>
<sequence length="373" mass="40685">MSTRTDVVIVGGGPVGLATAIAARHAGMKVMLADHAVPPIDKACGEGLMPDGLESLAAVGVTIPVENAFQFRGIRFREGETSVDATFPRGVGYGVRRTVLHDLLTQRAEEAGVDLRWGTRVSAIADGRVTLNDEEVRCDWIIGADGQASQVRERMQIGRTQTELRRYGFRQHFALTPWTDYVEVYWSDHGQVYVTPVAEDQVCVALITADPHLRLSCLSTFFPELAEKLSGANASSREQGAITLTRQLDTVCAGNIALVGEASGSVDAITGEGMSLGFRQAVAVVEAMQSGSLASYARAHIEIGKPARRMSMLMLSMGNRRWLRHRTLRALSSRPELFAQMLSIHVGESKLRDFGLERALTLGWRMLYTQGEA</sequence>
<dbReference type="Proteomes" id="UP000002432">
    <property type="component" value="Chromosome"/>
</dbReference>
<dbReference type="SUPFAM" id="SSF51905">
    <property type="entry name" value="FAD/NAD(P)-binding domain"/>
    <property type="match status" value="1"/>
</dbReference>
<keyword evidence="3" id="KW-1185">Reference proteome</keyword>
<accession>Q1ILZ5</accession>
<dbReference type="PANTHER" id="PTHR42685">
    <property type="entry name" value="GERANYLGERANYL DIPHOSPHATE REDUCTASE"/>
    <property type="match status" value="1"/>
</dbReference>
<evidence type="ECO:0000313" key="2">
    <source>
        <dbReference type="EMBL" id="ABF42105.1"/>
    </source>
</evidence>
<proteinExistence type="predicted"/>
<dbReference type="eggNOG" id="COG0644">
    <property type="taxonomic scope" value="Bacteria"/>
</dbReference>
<dbReference type="InterPro" id="IPR036188">
    <property type="entry name" value="FAD/NAD-bd_sf"/>
</dbReference>
<dbReference type="AlphaFoldDB" id="Q1ILZ5"/>
<dbReference type="Pfam" id="PF01494">
    <property type="entry name" value="FAD_binding_3"/>
    <property type="match status" value="1"/>
</dbReference>
<evidence type="ECO:0000313" key="3">
    <source>
        <dbReference type="Proteomes" id="UP000002432"/>
    </source>
</evidence>
<dbReference type="InterPro" id="IPR050407">
    <property type="entry name" value="Geranylgeranyl_reductase"/>
</dbReference>
<dbReference type="HOGENOM" id="CLU_053670_1_0_0"/>
<dbReference type="KEGG" id="aba:Acid345_3104"/>
<dbReference type="STRING" id="204669.Acid345_3104"/>